<organism evidence="2">
    <name type="scientific">Serpula lacrymans var. lacrymans (strain S7.3)</name>
    <name type="common">Dry rot fungus</name>
    <dbReference type="NCBI Taxonomy" id="936435"/>
    <lineage>
        <taxon>Eukaryota</taxon>
        <taxon>Fungi</taxon>
        <taxon>Dikarya</taxon>
        <taxon>Basidiomycota</taxon>
        <taxon>Agaricomycotina</taxon>
        <taxon>Agaricomycetes</taxon>
        <taxon>Agaricomycetidae</taxon>
        <taxon>Boletales</taxon>
        <taxon>Coniophorineae</taxon>
        <taxon>Serpulaceae</taxon>
        <taxon>Serpula</taxon>
    </lineage>
</organism>
<dbReference type="HOGENOM" id="CLU_1518746_0_0_1"/>
<protein>
    <submittedName>
        <fullName evidence="1">Uncharacterized protein</fullName>
    </submittedName>
</protein>
<gene>
    <name evidence="1" type="ORF">SERLA73DRAFT_158986</name>
</gene>
<dbReference type="AlphaFoldDB" id="F8PNV5"/>
<proteinExistence type="predicted"/>
<dbReference type="Proteomes" id="UP000008063">
    <property type="component" value="Unassembled WGS sequence"/>
</dbReference>
<evidence type="ECO:0000313" key="1">
    <source>
        <dbReference type="EMBL" id="EGO01832.1"/>
    </source>
</evidence>
<reference evidence="2" key="1">
    <citation type="journal article" date="2011" name="Science">
        <title>The plant cell wall-decomposing machinery underlies the functional diversity of forest fungi.</title>
        <authorList>
            <person name="Eastwood D.C."/>
            <person name="Floudas D."/>
            <person name="Binder M."/>
            <person name="Majcherczyk A."/>
            <person name="Schneider P."/>
            <person name="Aerts A."/>
            <person name="Asiegbu F.O."/>
            <person name="Baker S.E."/>
            <person name="Barry K."/>
            <person name="Bendiksby M."/>
            <person name="Blumentritt M."/>
            <person name="Coutinho P.M."/>
            <person name="Cullen D."/>
            <person name="de Vries R.P."/>
            <person name="Gathman A."/>
            <person name="Goodell B."/>
            <person name="Henrissat B."/>
            <person name="Ihrmark K."/>
            <person name="Kauserud H."/>
            <person name="Kohler A."/>
            <person name="LaButti K."/>
            <person name="Lapidus A."/>
            <person name="Lavin J.L."/>
            <person name="Lee Y.-H."/>
            <person name="Lindquist E."/>
            <person name="Lilly W."/>
            <person name="Lucas S."/>
            <person name="Morin E."/>
            <person name="Murat C."/>
            <person name="Oguiza J.A."/>
            <person name="Park J."/>
            <person name="Pisabarro A.G."/>
            <person name="Riley R."/>
            <person name="Rosling A."/>
            <person name="Salamov A."/>
            <person name="Schmidt O."/>
            <person name="Schmutz J."/>
            <person name="Skrede I."/>
            <person name="Stenlid J."/>
            <person name="Wiebenga A."/>
            <person name="Xie X."/>
            <person name="Kuees U."/>
            <person name="Hibbett D.S."/>
            <person name="Hoffmeister D."/>
            <person name="Hoegberg N."/>
            <person name="Martin F."/>
            <person name="Grigoriev I.V."/>
            <person name="Watkinson S.C."/>
        </authorList>
    </citation>
    <scope>NUCLEOTIDE SEQUENCE [LARGE SCALE GENOMIC DNA]</scope>
    <source>
        <strain evidence="2">strain S7.3</strain>
    </source>
</reference>
<dbReference type="STRING" id="936435.F8PNV5"/>
<evidence type="ECO:0000313" key="2">
    <source>
        <dbReference type="Proteomes" id="UP000008063"/>
    </source>
</evidence>
<accession>F8PNV5</accession>
<keyword evidence="2" id="KW-1185">Reference proteome</keyword>
<sequence length="177" mass="19937">MIPDLEPDSPPPHGSINLDNGYVLLQKREQTPKAIHLCEVVTLNSYCQQFGLQFQPQDCVRKWARLALPSGQIARSAWGEDMPGKRTLRPSRHVKEHTIKGSGRWGVGTPWAALMKAVADDVIGPSPYGQLHCVRELSLKVKERQRGARKGNAAWHLKYKVKAENKKERRCPEIVLS</sequence>
<dbReference type="InParanoid" id="F8PNV5"/>
<dbReference type="EMBL" id="GL945477">
    <property type="protein sequence ID" value="EGO01832.1"/>
    <property type="molecule type" value="Genomic_DNA"/>
</dbReference>
<name>F8PNV5_SERL3</name>